<dbReference type="SUPFAM" id="SSF52777">
    <property type="entry name" value="CoA-dependent acyltransferases"/>
    <property type="match status" value="2"/>
</dbReference>
<accession>A0A6V8K6X3</accession>
<evidence type="ECO:0000313" key="4">
    <source>
        <dbReference type="Proteomes" id="UP000482800"/>
    </source>
</evidence>
<dbReference type="PANTHER" id="PTHR45527">
    <property type="entry name" value="NONRIBOSOMAL PEPTIDE SYNTHETASE"/>
    <property type="match status" value="1"/>
</dbReference>
<dbReference type="GO" id="GO:0031177">
    <property type="term" value="F:phosphopantetheine binding"/>
    <property type="evidence" value="ECO:0007669"/>
    <property type="project" value="TreeGrafter"/>
</dbReference>
<gene>
    <name evidence="3" type="ORF">Phou_022380</name>
</gene>
<feature type="region of interest" description="Disordered" evidence="1">
    <location>
        <begin position="1"/>
        <end position="22"/>
    </location>
</feature>
<dbReference type="Gene3D" id="3.30.559.10">
    <property type="entry name" value="Chloramphenicol acetyltransferase-like domain"/>
    <property type="match status" value="1"/>
</dbReference>
<dbReference type="GO" id="GO:0008610">
    <property type="term" value="P:lipid biosynthetic process"/>
    <property type="evidence" value="ECO:0007669"/>
    <property type="project" value="UniProtKB-ARBA"/>
</dbReference>
<dbReference type="GO" id="GO:0003824">
    <property type="term" value="F:catalytic activity"/>
    <property type="evidence" value="ECO:0007669"/>
    <property type="project" value="InterPro"/>
</dbReference>
<dbReference type="RefSeq" id="WP_173055831.1">
    <property type="nucleotide sequence ID" value="NZ_BAABGO010000006.1"/>
</dbReference>
<comment type="caution">
    <text evidence="3">The sequence shown here is derived from an EMBL/GenBank/DDBJ whole genome shotgun (WGS) entry which is preliminary data.</text>
</comment>
<dbReference type="Proteomes" id="UP000482800">
    <property type="component" value="Unassembled WGS sequence"/>
</dbReference>
<organism evidence="3 4">
    <name type="scientific">Phytohabitans houttuyneae</name>
    <dbReference type="NCBI Taxonomy" id="1076126"/>
    <lineage>
        <taxon>Bacteria</taxon>
        <taxon>Bacillati</taxon>
        <taxon>Actinomycetota</taxon>
        <taxon>Actinomycetes</taxon>
        <taxon>Micromonosporales</taxon>
        <taxon>Micromonosporaceae</taxon>
    </lineage>
</organism>
<dbReference type="InterPro" id="IPR023213">
    <property type="entry name" value="CAT-like_dom_sf"/>
</dbReference>
<keyword evidence="4" id="KW-1185">Reference proteome</keyword>
<dbReference type="EMBL" id="BLPF01000001">
    <property type="protein sequence ID" value="GFJ78058.1"/>
    <property type="molecule type" value="Genomic_DNA"/>
</dbReference>
<dbReference type="GO" id="GO:0044550">
    <property type="term" value="P:secondary metabolite biosynthetic process"/>
    <property type="evidence" value="ECO:0007669"/>
    <property type="project" value="TreeGrafter"/>
</dbReference>
<feature type="domain" description="Condensation" evidence="2">
    <location>
        <begin position="18"/>
        <end position="334"/>
    </location>
</feature>
<reference evidence="3 4" key="1">
    <citation type="submission" date="2020-03" db="EMBL/GenBank/DDBJ databases">
        <title>Whole genome shotgun sequence of Phytohabitans houttuyneae NBRC 108639.</title>
        <authorList>
            <person name="Komaki H."/>
            <person name="Tamura T."/>
        </authorList>
    </citation>
    <scope>NUCLEOTIDE SEQUENCE [LARGE SCALE GENOMIC DNA]</scope>
    <source>
        <strain evidence="3 4">NBRC 108639</strain>
    </source>
</reference>
<proteinExistence type="predicted"/>
<reference evidence="3 4" key="2">
    <citation type="submission" date="2020-03" db="EMBL/GenBank/DDBJ databases">
        <authorList>
            <person name="Ichikawa N."/>
            <person name="Kimura A."/>
            <person name="Kitahashi Y."/>
            <person name="Uohara A."/>
        </authorList>
    </citation>
    <scope>NUCLEOTIDE SEQUENCE [LARGE SCALE GENOMIC DNA]</scope>
    <source>
        <strain evidence="3 4">NBRC 108639</strain>
    </source>
</reference>
<sequence>MDGHIDVPFTAEHGGTGPLTWGQRGMWDAMGRNPTSQTTIAQILPLPASAARTPDAVAQALARTVARHQALRTRLVSTGAGPRQVAAQTGEIALRVYETERDRLQHDTQRIWYEIATQPTPREDVVPLEACLVMVDGAVQRIVFGFNHLTLDWHASQIVLNDVRSLLTAGTFATDAAMQPLDVARWEQESGRSRTDRAVRYWREQCARIPLTMLSAPAGPGRTPRSQEATFTSPALNAAARRLAAHHRLTTSTVLLVATATMLGAWTGHKVSALTVIVHNRFRAAYRHVVSNLQQGGLLTLDLDGEVDFDELLTRGGAGALATYRHAYYEQAAVDRVLTEAREARGGEVLPYCCFNDVSTSEEGVPRLAAEDPDRDAVMAMRPQTRLHWLPEPSQVRCRFCLRLRGSGASRMISLNGDSVYLPPHHLEAFLYGLEHLVVTAAFEPVSLAQVREQCQQARTDTADFAGVGG</sequence>
<evidence type="ECO:0000313" key="3">
    <source>
        <dbReference type="EMBL" id="GFJ78058.1"/>
    </source>
</evidence>
<evidence type="ECO:0000259" key="2">
    <source>
        <dbReference type="Pfam" id="PF00668"/>
    </source>
</evidence>
<name>A0A6V8K6X3_9ACTN</name>
<dbReference type="GO" id="GO:0043041">
    <property type="term" value="P:amino acid activation for nonribosomal peptide biosynthetic process"/>
    <property type="evidence" value="ECO:0007669"/>
    <property type="project" value="TreeGrafter"/>
</dbReference>
<dbReference type="PANTHER" id="PTHR45527:SF1">
    <property type="entry name" value="FATTY ACID SYNTHASE"/>
    <property type="match status" value="1"/>
</dbReference>
<protein>
    <recommendedName>
        <fullName evidence="2">Condensation domain-containing protein</fullName>
    </recommendedName>
</protein>
<dbReference type="AlphaFoldDB" id="A0A6V8K6X3"/>
<dbReference type="Pfam" id="PF00668">
    <property type="entry name" value="Condensation"/>
    <property type="match status" value="1"/>
</dbReference>
<dbReference type="InterPro" id="IPR001242">
    <property type="entry name" value="Condensation_dom"/>
</dbReference>
<dbReference type="GO" id="GO:0005737">
    <property type="term" value="C:cytoplasm"/>
    <property type="evidence" value="ECO:0007669"/>
    <property type="project" value="TreeGrafter"/>
</dbReference>
<evidence type="ECO:0000256" key="1">
    <source>
        <dbReference type="SAM" id="MobiDB-lite"/>
    </source>
</evidence>
<dbReference type="Gene3D" id="3.30.559.30">
    <property type="entry name" value="Nonribosomal peptide synthetase, condensation domain"/>
    <property type="match status" value="1"/>
</dbReference>